<evidence type="ECO:0000313" key="2">
    <source>
        <dbReference type="EMBL" id="CUS11196.1"/>
    </source>
</evidence>
<evidence type="ECO:0000313" key="3">
    <source>
        <dbReference type="Proteomes" id="UP001412239"/>
    </source>
</evidence>
<reference evidence="2" key="1">
    <citation type="submission" date="2015-10" db="EMBL/GenBank/DDBJ databases">
        <authorList>
            <person name="Regsiter A."/>
            <person name="william w."/>
        </authorList>
    </citation>
    <scope>NUCLEOTIDE SEQUENCE</scope>
    <source>
        <strain evidence="2">Montdore</strain>
    </source>
</reference>
<sequence length="221" mass="25144">MDRSTRTQRADDFLRGRASEGPPRRRAGGLPSHMVESEISMTVASHPLNYRRPNCCIGYRCSTVREDQRREGERVRFVSKSCAMNLIWIERAIRSIGIFSPPVPRLRCNMNSIKLPNLDSQAVQKISDIEGNKDGGGYYRYSTGNVFYGLVHPRMWYPISLYAQGFHHTHNCMANTVQQSTKLQLHLEKKRWSSAAELGDVFGFPSPPLCCFKASFDCEHA</sequence>
<gene>
    <name evidence="2" type="ORF">GSTUAT00004695001</name>
</gene>
<protein>
    <submittedName>
        <fullName evidence="2">Uncharacterized protein</fullName>
    </submittedName>
</protein>
<evidence type="ECO:0000256" key="1">
    <source>
        <dbReference type="SAM" id="MobiDB-lite"/>
    </source>
</evidence>
<dbReference type="EMBL" id="LN891028">
    <property type="protein sequence ID" value="CUS11196.1"/>
    <property type="molecule type" value="Genomic_DNA"/>
</dbReference>
<accession>A0A292PUH9</accession>
<proteinExistence type="predicted"/>
<keyword evidence="3" id="KW-1185">Reference proteome</keyword>
<feature type="compositionally biased region" description="Basic and acidic residues" evidence="1">
    <location>
        <begin position="1"/>
        <end position="18"/>
    </location>
</feature>
<organism evidence="2 3">
    <name type="scientific">Tuber aestivum</name>
    <name type="common">summer truffle</name>
    <dbReference type="NCBI Taxonomy" id="59557"/>
    <lineage>
        <taxon>Eukaryota</taxon>
        <taxon>Fungi</taxon>
        <taxon>Dikarya</taxon>
        <taxon>Ascomycota</taxon>
        <taxon>Pezizomycotina</taxon>
        <taxon>Pezizomycetes</taxon>
        <taxon>Pezizales</taxon>
        <taxon>Tuberaceae</taxon>
        <taxon>Tuber</taxon>
    </lineage>
</organism>
<dbReference type="AlphaFoldDB" id="A0A292PUH9"/>
<feature type="region of interest" description="Disordered" evidence="1">
    <location>
        <begin position="1"/>
        <end position="31"/>
    </location>
</feature>
<dbReference type="Proteomes" id="UP001412239">
    <property type="component" value="Unassembled WGS sequence"/>
</dbReference>
<name>A0A292PUH9_9PEZI</name>